<protein>
    <submittedName>
        <fullName evidence="3">Uncharacterized protein</fullName>
    </submittedName>
</protein>
<feature type="compositionally biased region" description="Polar residues" evidence="1">
    <location>
        <begin position="34"/>
        <end position="44"/>
    </location>
</feature>
<evidence type="ECO:0000313" key="2">
    <source>
        <dbReference type="EMBL" id="PSK87032.1"/>
    </source>
</evidence>
<keyword evidence="5" id="KW-1185">Reference proteome</keyword>
<dbReference type="AlphaFoldDB" id="A0A1X6YCY1"/>
<evidence type="ECO:0000313" key="4">
    <source>
        <dbReference type="Proteomes" id="UP000193495"/>
    </source>
</evidence>
<organism evidence="3 4">
    <name type="scientific">Limimaricola soesokkakensis</name>
    <dbReference type="NCBI Taxonomy" id="1343159"/>
    <lineage>
        <taxon>Bacteria</taxon>
        <taxon>Pseudomonadati</taxon>
        <taxon>Pseudomonadota</taxon>
        <taxon>Alphaproteobacteria</taxon>
        <taxon>Rhodobacterales</taxon>
        <taxon>Paracoccaceae</taxon>
        <taxon>Limimaricola</taxon>
    </lineage>
</organism>
<evidence type="ECO:0000313" key="5">
    <source>
        <dbReference type="Proteomes" id="UP000240624"/>
    </source>
</evidence>
<proteinExistence type="predicted"/>
<dbReference type="EMBL" id="FWFY01000001">
    <property type="protein sequence ID" value="SLN17669.1"/>
    <property type="molecule type" value="Genomic_DNA"/>
</dbReference>
<reference evidence="3 4" key="1">
    <citation type="submission" date="2017-03" db="EMBL/GenBank/DDBJ databases">
        <authorList>
            <person name="Afonso C.L."/>
            <person name="Miller P.J."/>
            <person name="Scott M.A."/>
            <person name="Spackman E."/>
            <person name="Goraichik I."/>
            <person name="Dimitrov K.M."/>
            <person name="Suarez D.L."/>
            <person name="Swayne D.E."/>
        </authorList>
    </citation>
    <scope>NUCLEOTIDE SEQUENCE [LARGE SCALE GENOMIC DNA]</scope>
    <source>
        <strain evidence="3 4">CECT 8367</strain>
    </source>
</reference>
<name>A0A1X6YCY1_9RHOB</name>
<feature type="region of interest" description="Disordered" evidence="1">
    <location>
        <begin position="20"/>
        <end position="247"/>
    </location>
</feature>
<accession>A0A1X6YCY1</accession>
<evidence type="ECO:0000313" key="3">
    <source>
        <dbReference type="EMBL" id="SLN17669.1"/>
    </source>
</evidence>
<dbReference type="Proteomes" id="UP000240624">
    <property type="component" value="Unassembled WGS sequence"/>
</dbReference>
<feature type="compositionally biased region" description="Polar residues" evidence="1">
    <location>
        <begin position="214"/>
        <end position="223"/>
    </location>
</feature>
<dbReference type="RefSeq" id="WP_085894690.1">
    <property type="nucleotide sequence ID" value="NZ_FWFY01000001.1"/>
</dbReference>
<dbReference type="Proteomes" id="UP000193495">
    <property type="component" value="Unassembled WGS sequence"/>
</dbReference>
<gene>
    <name evidence="2" type="ORF">CLV79_10378</name>
    <name evidence="3" type="ORF">LOS8367_00322</name>
</gene>
<evidence type="ECO:0000256" key="1">
    <source>
        <dbReference type="SAM" id="MobiDB-lite"/>
    </source>
</evidence>
<dbReference type="EMBL" id="PYGB01000003">
    <property type="protein sequence ID" value="PSK87032.1"/>
    <property type="molecule type" value="Genomic_DNA"/>
</dbReference>
<sequence>MSDPVKSVEIEDVLSSIRRLLADGEGQGGGRPAPQQTADATSRSPVAPSRVRAERRGDAPLVLTPALRVSGREGAAERPSRFPAPVAANTGTPGAPSADDDFEPADLTAASSDKSGSLRSRLEETIAELESAITHRADEWEPDGSEPAPVMDWSAARAEDTPFLSRRHVGPVSTGRAAPSVPREMQSAPQPQAPGPDVEDQRPLSEPETVAEPQEQSAANVRSQPEIAEPAAKSVEATAPMPSPEALVDEDTLRRLITEVLREELRGPLGDRITGNLRKLVRREIFRALASGEFE</sequence>
<feature type="compositionally biased region" description="Polar residues" evidence="1">
    <location>
        <begin position="109"/>
        <end position="118"/>
    </location>
</feature>
<dbReference type="OrthoDB" id="7875768at2"/>
<reference evidence="2 5" key="2">
    <citation type="submission" date="2018-03" db="EMBL/GenBank/DDBJ databases">
        <title>Genomic Encyclopedia of Archaeal and Bacterial Type Strains, Phase II (KMG-II): from individual species to whole genera.</title>
        <authorList>
            <person name="Goeker M."/>
        </authorList>
    </citation>
    <scope>NUCLEOTIDE SEQUENCE [LARGE SCALE GENOMIC DNA]</scope>
    <source>
        <strain evidence="2 5">DSM 29956</strain>
    </source>
</reference>
<feature type="compositionally biased region" description="Basic and acidic residues" evidence="1">
    <location>
        <begin position="70"/>
        <end position="80"/>
    </location>
</feature>